<gene>
    <name evidence="1" type="ORF">AACH06_13420</name>
</gene>
<reference evidence="1 2" key="1">
    <citation type="submission" date="2024-04" db="EMBL/GenBank/DDBJ databases">
        <title>Novel species of the genus Ideonella isolated from streams.</title>
        <authorList>
            <person name="Lu H."/>
        </authorList>
    </citation>
    <scope>NUCLEOTIDE SEQUENCE [LARGE SCALE GENOMIC DNA]</scope>
    <source>
        <strain evidence="1 2">DXS29W</strain>
    </source>
</reference>
<evidence type="ECO:0000313" key="1">
    <source>
        <dbReference type="EMBL" id="MEK8031821.1"/>
    </source>
</evidence>
<dbReference type="RefSeq" id="WP_341426222.1">
    <property type="nucleotide sequence ID" value="NZ_JBBUTG010000007.1"/>
</dbReference>
<dbReference type="EMBL" id="JBBUTG010000007">
    <property type="protein sequence ID" value="MEK8031821.1"/>
    <property type="molecule type" value="Genomic_DNA"/>
</dbReference>
<accession>A0ABU9BPM5</accession>
<evidence type="ECO:0000313" key="2">
    <source>
        <dbReference type="Proteomes" id="UP001371218"/>
    </source>
</evidence>
<dbReference type="Proteomes" id="UP001371218">
    <property type="component" value="Unassembled WGS sequence"/>
</dbReference>
<organism evidence="1 2">
    <name type="scientific">Ideonella lacteola</name>
    <dbReference type="NCBI Taxonomy" id="2984193"/>
    <lineage>
        <taxon>Bacteria</taxon>
        <taxon>Pseudomonadati</taxon>
        <taxon>Pseudomonadota</taxon>
        <taxon>Betaproteobacteria</taxon>
        <taxon>Burkholderiales</taxon>
        <taxon>Sphaerotilaceae</taxon>
        <taxon>Ideonella</taxon>
    </lineage>
</organism>
<protein>
    <submittedName>
        <fullName evidence="1">Uncharacterized protein</fullName>
    </submittedName>
</protein>
<comment type="caution">
    <text evidence="1">The sequence shown here is derived from an EMBL/GenBank/DDBJ whole genome shotgun (WGS) entry which is preliminary data.</text>
</comment>
<keyword evidence="2" id="KW-1185">Reference proteome</keyword>
<proteinExistence type="predicted"/>
<name>A0ABU9BPM5_9BURK</name>
<sequence>MPTNIYWVTWIAAVDGYNDTRNLLFSERFGMFWRSVKLSPGYAQQVVDKLLKDFAVGTLQRAPTQEIRGLQRGPFGYNEGPTSSCHTFLLEGASPFLDVPFFYVWPHPAGLHIASRFELSVRRLSR</sequence>